<proteinExistence type="predicted"/>
<sequence>MGFFDFFRKDKNQRQEDTVPAEKYWLLAGGDGEIVEPDWPQVEQAVKTAADGSAGEFICLSCLNSDLEIESLQALGEDGLYRVEALPPEGSDDYGKIYVNDGVVYADALAFFKEFWEEKRVVGFRSWHTRKL</sequence>
<dbReference type="PATRIC" id="fig|1432562.3.peg.1378"/>
<evidence type="ECO:0000313" key="1">
    <source>
        <dbReference type="EMBL" id="KKK34753.1"/>
    </source>
</evidence>
<reference evidence="1 2" key="1">
    <citation type="submission" date="2015-04" db="EMBL/GenBank/DDBJ databases">
        <title>Taxonomic description and genome sequence of Salinicoccus sediminis sp. nov., a novel hyper halotolerant bacterium isolated from marine sediment.</title>
        <authorList>
            <person name="Mathan Kumar R."/>
            <person name="Kaur G."/>
            <person name="Kumar N."/>
            <person name="Kumar A."/>
            <person name="Singh N.K."/>
            <person name="Kaur N."/>
            <person name="Mayilraj S."/>
        </authorList>
    </citation>
    <scope>NUCLEOTIDE SEQUENCE [LARGE SCALE GENOMIC DNA]</scope>
    <source>
        <strain evidence="1 2">SV-16</strain>
    </source>
</reference>
<gene>
    <name evidence="1" type="ORF">WN59_06920</name>
</gene>
<keyword evidence="2" id="KW-1185">Reference proteome</keyword>
<accession>A0A0M2SKH0</accession>
<dbReference type="Proteomes" id="UP000034287">
    <property type="component" value="Unassembled WGS sequence"/>
</dbReference>
<name>A0A0M2SKH0_9STAP</name>
<dbReference type="AlphaFoldDB" id="A0A0M2SKH0"/>
<dbReference type="RefSeq" id="WP_046514845.1">
    <property type="nucleotide sequence ID" value="NZ_LAYZ01000003.1"/>
</dbReference>
<dbReference type="STRING" id="1432562.WN59_06920"/>
<organism evidence="1 2">
    <name type="scientific">Salinicoccus sediminis</name>
    <dbReference type="NCBI Taxonomy" id="1432562"/>
    <lineage>
        <taxon>Bacteria</taxon>
        <taxon>Bacillati</taxon>
        <taxon>Bacillota</taxon>
        <taxon>Bacilli</taxon>
        <taxon>Bacillales</taxon>
        <taxon>Staphylococcaceae</taxon>
        <taxon>Salinicoccus</taxon>
    </lineage>
</organism>
<evidence type="ECO:0000313" key="2">
    <source>
        <dbReference type="Proteomes" id="UP000034287"/>
    </source>
</evidence>
<comment type="caution">
    <text evidence="1">The sequence shown here is derived from an EMBL/GenBank/DDBJ whole genome shotgun (WGS) entry which is preliminary data.</text>
</comment>
<dbReference type="EMBL" id="LAYZ01000003">
    <property type="protein sequence ID" value="KKK34753.1"/>
    <property type="molecule type" value="Genomic_DNA"/>
</dbReference>
<dbReference type="OrthoDB" id="2389265at2"/>
<protein>
    <submittedName>
        <fullName evidence="1">Uncharacterized protein</fullName>
    </submittedName>
</protein>